<feature type="compositionally biased region" description="Basic residues" evidence="6">
    <location>
        <begin position="331"/>
        <end position="340"/>
    </location>
</feature>
<dbReference type="AlphaFoldDB" id="A0A1I8GUK8"/>
<evidence type="ECO:0000313" key="10">
    <source>
        <dbReference type="WBParaSite" id="maker-uti_cns_0003231-snap-gene-0.4-mRNA-1"/>
    </source>
</evidence>
<evidence type="ECO:0000256" key="4">
    <source>
        <dbReference type="ARBA" id="ARBA00022454"/>
    </source>
</evidence>
<reference evidence="10" key="1">
    <citation type="submission" date="2016-11" db="UniProtKB">
        <authorList>
            <consortium name="WormBaseParasite"/>
        </authorList>
    </citation>
    <scope>IDENTIFICATION</scope>
</reference>
<dbReference type="InterPro" id="IPR036390">
    <property type="entry name" value="WH_DNA-bd_sf"/>
</dbReference>
<dbReference type="GO" id="GO:0007062">
    <property type="term" value="P:sister chromatid cohesion"/>
    <property type="evidence" value="ECO:0007669"/>
    <property type="project" value="InterPro"/>
</dbReference>
<dbReference type="Pfam" id="PF04824">
    <property type="entry name" value="Rad21_Rec8"/>
    <property type="match status" value="1"/>
</dbReference>
<evidence type="ECO:0000256" key="1">
    <source>
        <dbReference type="ARBA" id="ARBA00004123"/>
    </source>
</evidence>
<feature type="region of interest" description="Disordered" evidence="6">
    <location>
        <begin position="647"/>
        <end position="712"/>
    </location>
</feature>
<dbReference type="GO" id="GO:0003682">
    <property type="term" value="F:chromatin binding"/>
    <property type="evidence" value="ECO:0007669"/>
    <property type="project" value="TreeGrafter"/>
</dbReference>
<evidence type="ECO:0000259" key="8">
    <source>
        <dbReference type="Pfam" id="PF04825"/>
    </source>
</evidence>
<evidence type="ECO:0000313" key="9">
    <source>
        <dbReference type="Proteomes" id="UP000095280"/>
    </source>
</evidence>
<dbReference type="WBParaSite" id="maker-uti_cns_0003231-snap-gene-0.4-mRNA-1">
    <property type="protein sequence ID" value="maker-uti_cns_0003231-snap-gene-0.4-mRNA-1"/>
    <property type="gene ID" value="maker-uti_cns_0003231-snap-gene-0.4"/>
</dbReference>
<feature type="domain" description="Rad21/Rec8-like protein C-terminal eukaryotic" evidence="7">
    <location>
        <begin position="581"/>
        <end position="630"/>
    </location>
</feature>
<organism evidence="9 10">
    <name type="scientific">Macrostomum lignano</name>
    <dbReference type="NCBI Taxonomy" id="282301"/>
    <lineage>
        <taxon>Eukaryota</taxon>
        <taxon>Metazoa</taxon>
        <taxon>Spiralia</taxon>
        <taxon>Lophotrochozoa</taxon>
        <taxon>Platyhelminthes</taxon>
        <taxon>Rhabditophora</taxon>
        <taxon>Macrostomorpha</taxon>
        <taxon>Macrostomida</taxon>
        <taxon>Macrostomidae</taxon>
        <taxon>Macrostomum</taxon>
    </lineage>
</organism>
<dbReference type="InterPro" id="IPR049589">
    <property type="entry name" value="NXP1_M-like"/>
</dbReference>
<evidence type="ECO:0000256" key="3">
    <source>
        <dbReference type="ARBA" id="ARBA00009870"/>
    </source>
</evidence>
<evidence type="ECO:0000256" key="6">
    <source>
        <dbReference type="SAM" id="MobiDB-lite"/>
    </source>
</evidence>
<feature type="compositionally biased region" description="Low complexity" evidence="6">
    <location>
        <begin position="295"/>
        <end position="321"/>
    </location>
</feature>
<keyword evidence="5" id="KW-0539">Nucleus</keyword>
<accession>A0A1I8GUK8</accession>
<evidence type="ECO:0000259" key="7">
    <source>
        <dbReference type="Pfam" id="PF04824"/>
    </source>
</evidence>
<dbReference type="Proteomes" id="UP000095280">
    <property type="component" value="Unplaced"/>
</dbReference>
<dbReference type="CDD" id="cd21792">
    <property type="entry name" value="Rad21_Rec8_M_NXP1-like"/>
    <property type="match status" value="1"/>
</dbReference>
<dbReference type="PANTHER" id="PTHR12585">
    <property type="entry name" value="SCC1 / RAD21 FAMILY MEMBER"/>
    <property type="match status" value="1"/>
</dbReference>
<dbReference type="SUPFAM" id="SSF46785">
    <property type="entry name" value="Winged helix' DNA-binding domain"/>
    <property type="match status" value="1"/>
</dbReference>
<feature type="compositionally biased region" description="Acidic residues" evidence="6">
    <location>
        <begin position="229"/>
        <end position="249"/>
    </location>
</feature>
<dbReference type="InterPro" id="IPR006909">
    <property type="entry name" value="Rad21/Rec8_C_eu"/>
</dbReference>
<evidence type="ECO:0000256" key="2">
    <source>
        <dbReference type="ARBA" id="ARBA00004286"/>
    </source>
</evidence>
<feature type="region of interest" description="Disordered" evidence="6">
    <location>
        <begin position="223"/>
        <end position="249"/>
    </location>
</feature>
<feature type="domain" description="Rad21/Rec8-like protein N-terminal" evidence="8">
    <location>
        <begin position="1"/>
        <end position="103"/>
    </location>
</feature>
<dbReference type="GO" id="GO:1990414">
    <property type="term" value="P:replication-born double-strand break repair via sister chromatid exchange"/>
    <property type="evidence" value="ECO:0007669"/>
    <property type="project" value="TreeGrafter"/>
</dbReference>
<feature type="compositionally biased region" description="Polar residues" evidence="6">
    <location>
        <begin position="180"/>
        <end position="189"/>
    </location>
</feature>
<keyword evidence="9" id="KW-1185">Reference proteome</keyword>
<dbReference type="InterPro" id="IPR006910">
    <property type="entry name" value="Rad21_Rec8_N"/>
</dbReference>
<name>A0A1I8GUK8_9PLAT</name>
<comment type="similarity">
    <text evidence="3">Belongs to the rad21 family.</text>
</comment>
<comment type="subcellular location">
    <subcellularLocation>
        <location evidence="2">Chromosome</location>
    </subcellularLocation>
    <subcellularLocation>
        <location evidence="1">Nucleus</location>
    </subcellularLocation>
</comment>
<keyword evidence="4" id="KW-0158">Chromosome</keyword>
<dbReference type="Pfam" id="PF04825">
    <property type="entry name" value="Rad21_Rec8_N"/>
    <property type="match status" value="1"/>
</dbReference>
<dbReference type="InterPro" id="IPR039781">
    <property type="entry name" value="Rad21/Rec8-like"/>
</dbReference>
<evidence type="ECO:0000256" key="5">
    <source>
        <dbReference type="ARBA" id="ARBA00023242"/>
    </source>
</evidence>
<sequence length="712" mass="77165">MFYAHFVLTKKGPLAKIWLAAHWDKKLTKAHVFETNISSSVEAILEPKVKMALRTSGHLLLGVVKIYNRKAKYLLADCNEAYVKIKMAFRPGAVDLPEKSREAAAAAITLPDNLQDFESEDLTHIADQLSVPVVHTSRPEDITMKELDAGEAEINLGRPDDDFGEAALETMRDAGAESLYSQGANSTGQADDIGSIGRGRHSNQQHQDSTLVDMENAADEIGLLAGPAGDDDDDEDGFGGDFEPTDLFDDLTTKRHFENVLSEIDLQPQPQPTAPSSVLGEQESRYALPPLPDISSASAVGSHQHQQHQQAGQHHQQGASGPSEPSVRSHVTARRARRRRLIIDDQKSIPSELMKAHMQDTSEIVTVLDLAPPTKKLMQWKETGSVDRLLSHTARLHLSDRLLRLFAQNARTRPAASGADAAAAAAAAAAEDEDADMRDLQELITSETPHHHHHQHHESVAMTPIREELSHGLISTNTDPLIASSAPADQPLIPASVPLHGSVHTPFPFHHGDTDIVDQVGGPPSVFNPTGLSAEEDLDRQITCEDVEEATEEARTERRGAAMLKVLQLRLEGRSAAEPCTVSELTIGNGRKAAAAKFYTLLTLCKVRGVEMQQNDGPYSNIYVQKGARFASLLSSAIGLGPLMTPTPPPQHRARALMTPTPPPQHRARALNDTHPTSAASGSGLMTPTPPPQHRARALNDTPHLRSIGLGP</sequence>
<protein>
    <submittedName>
        <fullName evidence="10">Rad21_Rec8_N domain-containing protein</fullName>
    </submittedName>
</protein>
<proteinExistence type="inferred from homology"/>
<feature type="region of interest" description="Disordered" evidence="6">
    <location>
        <begin position="288"/>
        <end position="340"/>
    </location>
</feature>
<feature type="compositionally biased region" description="Polar residues" evidence="6">
    <location>
        <begin position="674"/>
        <end position="686"/>
    </location>
</feature>
<dbReference type="GO" id="GO:0005634">
    <property type="term" value="C:nucleus"/>
    <property type="evidence" value="ECO:0007669"/>
    <property type="project" value="UniProtKB-SubCell"/>
</dbReference>
<dbReference type="GO" id="GO:0008278">
    <property type="term" value="C:cohesin complex"/>
    <property type="evidence" value="ECO:0007669"/>
    <property type="project" value="InterPro"/>
</dbReference>
<dbReference type="PANTHER" id="PTHR12585:SF69">
    <property type="entry name" value="FI11703P"/>
    <property type="match status" value="1"/>
</dbReference>
<feature type="region of interest" description="Disordered" evidence="6">
    <location>
        <begin position="180"/>
        <end position="208"/>
    </location>
</feature>